<dbReference type="InterPro" id="IPR053738">
    <property type="entry name" value="Lambda_capsid_assembly"/>
</dbReference>
<sequence length="345" mass="37171">MPLIYDTVTAANLAGYYNAAKQNVDTTFGERAFPVTKQLGLKLAFVKGAAGKPVVLRASAFDTKVTLRDRISVTLTEEEMPFFKEAMLVKEADRQQLNILQQTNNTALIDTVVQTIFDDQATLVSGAKARLEAMRMQVLATGKISVVSNGQSLDYDYGVEESHKGTVKTAWSAAKATPLADIEGAVNALSLLGGKAEVLIMNGKTFALAKNAASTVTLIKPLAPTGASVTKREFTDYLKDEYGLSIQVVDDTYRDDDGTIKKYFPDGTVTFAPNAAVGRTVFGTTPEESDLMSGVNNAEVSIVETGIAITTTKETDPVNVQTKVSMIALPSFEQLDNVYMLDIEP</sequence>
<gene>
    <name evidence="1" type="ORF">ABID29_001825</name>
</gene>
<accession>A0ABV2FJF6</accession>
<evidence type="ECO:0000313" key="2">
    <source>
        <dbReference type="Proteomes" id="UP001549122"/>
    </source>
</evidence>
<protein>
    <recommendedName>
        <fullName evidence="3">Major capsid protein</fullName>
    </recommendedName>
</protein>
<evidence type="ECO:0008006" key="3">
    <source>
        <dbReference type="Google" id="ProtNLM"/>
    </source>
</evidence>
<proteinExistence type="predicted"/>
<comment type="caution">
    <text evidence="1">The sequence shown here is derived from an EMBL/GenBank/DDBJ whole genome shotgun (WGS) entry which is preliminary data.</text>
</comment>
<organism evidence="1 2">
    <name type="scientific">Streptococcus rupicaprae</name>
    <dbReference type="NCBI Taxonomy" id="759619"/>
    <lineage>
        <taxon>Bacteria</taxon>
        <taxon>Bacillati</taxon>
        <taxon>Bacillota</taxon>
        <taxon>Bacilli</taxon>
        <taxon>Lactobacillales</taxon>
        <taxon>Streptococcaceae</taxon>
        <taxon>Streptococcus</taxon>
    </lineage>
</organism>
<dbReference type="InterPro" id="IPR005564">
    <property type="entry name" value="Major_capsid_GpE"/>
</dbReference>
<name>A0ABV2FJF6_9STRE</name>
<dbReference type="Gene3D" id="3.90.1690.10">
    <property type="entry name" value="phage-related protein like domain"/>
    <property type="match status" value="1"/>
</dbReference>
<reference evidence="1 2" key="1">
    <citation type="submission" date="2024-06" db="EMBL/GenBank/DDBJ databases">
        <title>Genomic Encyclopedia of Type Strains, Phase IV (KMG-IV): sequencing the most valuable type-strain genomes for metagenomic binning, comparative biology and taxonomic classification.</title>
        <authorList>
            <person name="Goeker M."/>
        </authorList>
    </citation>
    <scope>NUCLEOTIDE SEQUENCE [LARGE SCALE GENOMIC DNA]</scope>
    <source>
        <strain evidence="1 2">DSM 28303</strain>
    </source>
</reference>
<dbReference type="EMBL" id="JBEPLO010000021">
    <property type="protein sequence ID" value="MET3558699.1"/>
    <property type="molecule type" value="Genomic_DNA"/>
</dbReference>
<dbReference type="Pfam" id="PF03864">
    <property type="entry name" value="Phage_cap_E"/>
    <property type="match status" value="1"/>
</dbReference>
<keyword evidence="2" id="KW-1185">Reference proteome</keyword>
<dbReference type="Proteomes" id="UP001549122">
    <property type="component" value="Unassembled WGS sequence"/>
</dbReference>
<dbReference type="RefSeq" id="WP_354365822.1">
    <property type="nucleotide sequence ID" value="NZ_JBEPLO010000021.1"/>
</dbReference>
<evidence type="ECO:0000313" key="1">
    <source>
        <dbReference type="EMBL" id="MET3558699.1"/>
    </source>
</evidence>